<evidence type="ECO:0000256" key="2">
    <source>
        <dbReference type="ARBA" id="ARBA00010617"/>
    </source>
</evidence>
<dbReference type="SUPFAM" id="SSF48264">
    <property type="entry name" value="Cytochrome P450"/>
    <property type="match status" value="1"/>
</dbReference>
<name>A0AAW0B3C4_9AGAR</name>
<dbReference type="Pfam" id="PF00067">
    <property type="entry name" value="p450"/>
    <property type="match status" value="1"/>
</dbReference>
<reference evidence="8 9" key="1">
    <citation type="journal article" date="2024" name="J Genomics">
        <title>Draft genome sequencing and assembly of Favolaschia claudopus CIRM-BRFM 2984 isolated from oak limbs.</title>
        <authorList>
            <person name="Navarro D."/>
            <person name="Drula E."/>
            <person name="Chaduli D."/>
            <person name="Cazenave R."/>
            <person name="Ahrendt S."/>
            <person name="Wang J."/>
            <person name="Lipzen A."/>
            <person name="Daum C."/>
            <person name="Barry K."/>
            <person name="Grigoriev I.V."/>
            <person name="Favel A."/>
            <person name="Rosso M.N."/>
            <person name="Martin F."/>
        </authorList>
    </citation>
    <scope>NUCLEOTIDE SEQUENCE [LARGE SCALE GENOMIC DNA]</scope>
    <source>
        <strain evidence="8 9">CIRM-BRFM 2984</strain>
    </source>
</reference>
<evidence type="ECO:0000256" key="3">
    <source>
        <dbReference type="ARBA" id="ARBA00022617"/>
    </source>
</evidence>
<keyword evidence="5" id="KW-0560">Oxidoreductase</keyword>
<sequence length="239" mass="27254">MTQDLMGWDVNVAFLSYTNEWRMHRRLLGKAFAAQEITTYEEREASAVHRLLLHLLEKPELFSRHFKRMSGELSVSIIYGLESWPECTLYLHLAERAITAMSRSLLLGQYLVNTFPILKRIPRWFPGAGFKKKAEEWRPLARDMLEMPFAETQRQMAIGKTLRTCFTTDALHQLHSSPSAKDYSEIDIKNSGASTFLAGADIIAVSIENFVLAMLTNPAAQGNWADTRTFLFRTSGNYG</sequence>
<evidence type="ECO:0000256" key="4">
    <source>
        <dbReference type="ARBA" id="ARBA00022723"/>
    </source>
</evidence>
<evidence type="ECO:0000256" key="7">
    <source>
        <dbReference type="ARBA" id="ARBA00023033"/>
    </source>
</evidence>
<evidence type="ECO:0000313" key="9">
    <source>
        <dbReference type="Proteomes" id="UP001362999"/>
    </source>
</evidence>
<dbReference type="AlphaFoldDB" id="A0AAW0B3C4"/>
<dbReference type="GO" id="GO:0020037">
    <property type="term" value="F:heme binding"/>
    <property type="evidence" value="ECO:0007669"/>
    <property type="project" value="InterPro"/>
</dbReference>
<keyword evidence="9" id="KW-1185">Reference proteome</keyword>
<dbReference type="GO" id="GO:0004497">
    <property type="term" value="F:monooxygenase activity"/>
    <property type="evidence" value="ECO:0007669"/>
    <property type="project" value="UniProtKB-KW"/>
</dbReference>
<accession>A0AAW0B3C4</accession>
<dbReference type="GO" id="GO:0016705">
    <property type="term" value="F:oxidoreductase activity, acting on paired donors, with incorporation or reduction of molecular oxygen"/>
    <property type="evidence" value="ECO:0007669"/>
    <property type="project" value="InterPro"/>
</dbReference>
<dbReference type="Gene3D" id="1.10.630.10">
    <property type="entry name" value="Cytochrome P450"/>
    <property type="match status" value="1"/>
</dbReference>
<keyword evidence="6" id="KW-0408">Iron</keyword>
<proteinExistence type="inferred from homology"/>
<dbReference type="InterPro" id="IPR001128">
    <property type="entry name" value="Cyt_P450"/>
</dbReference>
<dbReference type="InterPro" id="IPR036396">
    <property type="entry name" value="Cyt_P450_sf"/>
</dbReference>
<gene>
    <name evidence="8" type="ORF">R3P38DRAFT_3198717</name>
</gene>
<keyword evidence="7" id="KW-0503">Monooxygenase</keyword>
<evidence type="ECO:0000256" key="5">
    <source>
        <dbReference type="ARBA" id="ARBA00023002"/>
    </source>
</evidence>
<dbReference type="InterPro" id="IPR050364">
    <property type="entry name" value="Cytochrome_P450_fung"/>
</dbReference>
<evidence type="ECO:0000313" key="8">
    <source>
        <dbReference type="EMBL" id="KAK7020092.1"/>
    </source>
</evidence>
<dbReference type="PANTHER" id="PTHR46300:SF7">
    <property type="entry name" value="P450, PUTATIVE (EUROFUNG)-RELATED"/>
    <property type="match status" value="1"/>
</dbReference>
<dbReference type="EMBL" id="JAWWNJ010000042">
    <property type="protein sequence ID" value="KAK7020092.1"/>
    <property type="molecule type" value="Genomic_DNA"/>
</dbReference>
<evidence type="ECO:0000256" key="1">
    <source>
        <dbReference type="ARBA" id="ARBA00001971"/>
    </source>
</evidence>
<dbReference type="Proteomes" id="UP001362999">
    <property type="component" value="Unassembled WGS sequence"/>
</dbReference>
<keyword evidence="4" id="KW-0479">Metal-binding</keyword>
<protein>
    <submittedName>
        <fullName evidence="8">Cytochrome P450</fullName>
    </submittedName>
</protein>
<evidence type="ECO:0000256" key="6">
    <source>
        <dbReference type="ARBA" id="ARBA00023004"/>
    </source>
</evidence>
<dbReference type="GO" id="GO:0005506">
    <property type="term" value="F:iron ion binding"/>
    <property type="evidence" value="ECO:0007669"/>
    <property type="project" value="InterPro"/>
</dbReference>
<dbReference type="PANTHER" id="PTHR46300">
    <property type="entry name" value="P450, PUTATIVE (EUROFUNG)-RELATED-RELATED"/>
    <property type="match status" value="1"/>
</dbReference>
<organism evidence="8 9">
    <name type="scientific">Favolaschia claudopus</name>
    <dbReference type="NCBI Taxonomy" id="2862362"/>
    <lineage>
        <taxon>Eukaryota</taxon>
        <taxon>Fungi</taxon>
        <taxon>Dikarya</taxon>
        <taxon>Basidiomycota</taxon>
        <taxon>Agaricomycotina</taxon>
        <taxon>Agaricomycetes</taxon>
        <taxon>Agaricomycetidae</taxon>
        <taxon>Agaricales</taxon>
        <taxon>Marasmiineae</taxon>
        <taxon>Mycenaceae</taxon>
        <taxon>Favolaschia</taxon>
    </lineage>
</organism>
<comment type="similarity">
    <text evidence="2">Belongs to the cytochrome P450 family.</text>
</comment>
<keyword evidence="3" id="KW-0349">Heme</keyword>
<comment type="caution">
    <text evidence="8">The sequence shown here is derived from an EMBL/GenBank/DDBJ whole genome shotgun (WGS) entry which is preliminary data.</text>
</comment>
<comment type="cofactor">
    <cofactor evidence="1">
        <name>heme</name>
        <dbReference type="ChEBI" id="CHEBI:30413"/>
    </cofactor>
</comment>